<accession>A0ABM1VF81</accession>
<keyword evidence="1" id="KW-0812">Transmembrane</keyword>
<reference evidence="3" key="2">
    <citation type="submission" date="2025-08" db="UniProtKB">
        <authorList>
            <consortium name="RefSeq"/>
        </authorList>
    </citation>
    <scope>IDENTIFICATION</scope>
</reference>
<keyword evidence="1" id="KW-0472">Membrane</keyword>
<dbReference type="GeneID" id="107024437"/>
<evidence type="ECO:0000256" key="1">
    <source>
        <dbReference type="SAM" id="Phobius"/>
    </source>
</evidence>
<keyword evidence="1" id="KW-1133">Transmembrane helix</keyword>
<feature type="transmembrane region" description="Helical" evidence="1">
    <location>
        <begin position="21"/>
        <end position="42"/>
    </location>
</feature>
<evidence type="ECO:0000313" key="3">
    <source>
        <dbReference type="RefSeq" id="XP_027774399.1"/>
    </source>
</evidence>
<keyword evidence="2" id="KW-1185">Reference proteome</keyword>
<dbReference type="RefSeq" id="XP_027774399.1">
    <property type="nucleotide sequence ID" value="XM_027918598.1"/>
</dbReference>
<dbReference type="Proteomes" id="UP000694930">
    <property type="component" value="Chromosome 7"/>
</dbReference>
<sequence length="135" mass="15685">MRVISEKSSKHSMIKSCMLKSPRICIFWVFFFVICTFLQLQWTNYKLVIKLSSLLKKEEHLVVFGFVQGYTKWIFHGESISLRNIPGHNKEGSNMRDNIDGLLYDTFRDVAGDLGLEGVREGLSEDAKKFYKLLE</sequence>
<gene>
    <name evidence="3" type="primary">LOC107024437</name>
</gene>
<organism evidence="2 3">
    <name type="scientific">Solanum pennellii</name>
    <name type="common">Tomato</name>
    <name type="synonym">Lycopersicon pennellii</name>
    <dbReference type="NCBI Taxonomy" id="28526"/>
    <lineage>
        <taxon>Eukaryota</taxon>
        <taxon>Viridiplantae</taxon>
        <taxon>Streptophyta</taxon>
        <taxon>Embryophyta</taxon>
        <taxon>Tracheophyta</taxon>
        <taxon>Spermatophyta</taxon>
        <taxon>Magnoliopsida</taxon>
        <taxon>eudicotyledons</taxon>
        <taxon>Gunneridae</taxon>
        <taxon>Pentapetalae</taxon>
        <taxon>asterids</taxon>
        <taxon>lamiids</taxon>
        <taxon>Solanales</taxon>
        <taxon>Solanaceae</taxon>
        <taxon>Solanoideae</taxon>
        <taxon>Solaneae</taxon>
        <taxon>Solanum</taxon>
        <taxon>Solanum subgen. Lycopersicon</taxon>
    </lineage>
</organism>
<evidence type="ECO:0000313" key="2">
    <source>
        <dbReference type="Proteomes" id="UP000694930"/>
    </source>
</evidence>
<proteinExistence type="predicted"/>
<protein>
    <submittedName>
        <fullName evidence="3">Uncharacterized protein LOC107024437 isoform X2</fullName>
    </submittedName>
</protein>
<reference evidence="2" key="1">
    <citation type="journal article" date="2014" name="Nat. Genet.">
        <title>The genome of the stress-tolerant wild tomato species Solanum pennellii.</title>
        <authorList>
            <person name="Bolger A."/>
            <person name="Scossa F."/>
            <person name="Bolger M.E."/>
            <person name="Lanz C."/>
            <person name="Maumus F."/>
            <person name="Tohge T."/>
            <person name="Quesneville H."/>
            <person name="Alseekh S."/>
            <person name="Sorensen I."/>
            <person name="Lichtenstein G."/>
            <person name="Fich E.A."/>
            <person name="Conte M."/>
            <person name="Keller H."/>
            <person name="Schneeberger K."/>
            <person name="Schwacke R."/>
            <person name="Ofner I."/>
            <person name="Vrebalov J."/>
            <person name="Xu Y."/>
            <person name="Osorio S."/>
            <person name="Aflitos S.A."/>
            <person name="Schijlen E."/>
            <person name="Jimenez-Gomez J.M."/>
            <person name="Ryngajllo M."/>
            <person name="Kimura S."/>
            <person name="Kumar R."/>
            <person name="Koenig D."/>
            <person name="Headland L.R."/>
            <person name="Maloof J.N."/>
            <person name="Sinha N."/>
            <person name="van Ham R.C."/>
            <person name="Lankhorst R.K."/>
            <person name="Mao L."/>
            <person name="Vogel A."/>
            <person name="Arsova B."/>
            <person name="Panstruga R."/>
            <person name="Fei Z."/>
            <person name="Rose J.K."/>
            <person name="Zamir D."/>
            <person name="Carrari F."/>
            <person name="Giovannoni J.J."/>
            <person name="Weigel D."/>
            <person name="Usadel B."/>
            <person name="Fernie A.R."/>
        </authorList>
    </citation>
    <scope>NUCLEOTIDE SEQUENCE [LARGE SCALE GENOMIC DNA]</scope>
    <source>
        <strain evidence="2">cv. LA0716</strain>
    </source>
</reference>
<name>A0ABM1VF81_SOLPN</name>